<evidence type="ECO:0000259" key="2">
    <source>
        <dbReference type="Pfam" id="PF02517"/>
    </source>
</evidence>
<feature type="transmembrane region" description="Helical" evidence="1">
    <location>
        <begin position="193"/>
        <end position="209"/>
    </location>
</feature>
<keyword evidence="4" id="KW-1185">Reference proteome</keyword>
<gene>
    <name evidence="3" type="ORF">SAMN04488026_102248</name>
</gene>
<feature type="transmembrane region" description="Helical" evidence="1">
    <location>
        <begin position="155"/>
        <end position="172"/>
    </location>
</feature>
<dbReference type="STRING" id="571298.SAMN04488026_102248"/>
<dbReference type="InterPro" id="IPR003675">
    <property type="entry name" value="Rce1/LyrA-like_dom"/>
</dbReference>
<dbReference type="RefSeq" id="WP_170844551.1">
    <property type="nucleotide sequence ID" value="NZ_FNEK01000022.1"/>
</dbReference>
<dbReference type="AlphaFoldDB" id="A0A1G8VXC7"/>
<feature type="transmembrane region" description="Helical" evidence="1">
    <location>
        <begin position="80"/>
        <end position="103"/>
    </location>
</feature>
<evidence type="ECO:0000313" key="4">
    <source>
        <dbReference type="Proteomes" id="UP000199382"/>
    </source>
</evidence>
<keyword evidence="1" id="KW-0472">Membrane</keyword>
<protein>
    <recommendedName>
        <fullName evidence="2">CAAX prenyl protease 2/Lysostaphin resistance protein A-like domain-containing protein</fullName>
    </recommendedName>
</protein>
<dbReference type="Proteomes" id="UP000199382">
    <property type="component" value="Unassembled WGS sequence"/>
</dbReference>
<reference evidence="3 4" key="1">
    <citation type="submission" date="2016-10" db="EMBL/GenBank/DDBJ databases">
        <authorList>
            <person name="de Groot N.N."/>
        </authorList>
    </citation>
    <scope>NUCLEOTIDE SEQUENCE [LARGE SCALE GENOMIC DNA]</scope>
    <source>
        <strain evidence="3 4">DSM 25294</strain>
    </source>
</reference>
<dbReference type="EMBL" id="FNEK01000022">
    <property type="protein sequence ID" value="SDJ69880.1"/>
    <property type="molecule type" value="Genomic_DNA"/>
</dbReference>
<keyword evidence="1" id="KW-0812">Transmembrane</keyword>
<feature type="domain" description="CAAX prenyl protease 2/Lysostaphin resistance protein A-like" evidence="2">
    <location>
        <begin position="158"/>
        <end position="253"/>
    </location>
</feature>
<proteinExistence type="predicted"/>
<feature type="transmembrane region" description="Helical" evidence="1">
    <location>
        <begin position="279"/>
        <end position="300"/>
    </location>
</feature>
<dbReference type="GO" id="GO:0080120">
    <property type="term" value="P:CAAX-box protein maturation"/>
    <property type="evidence" value="ECO:0007669"/>
    <property type="project" value="UniProtKB-ARBA"/>
</dbReference>
<feature type="transmembrane region" description="Helical" evidence="1">
    <location>
        <begin position="124"/>
        <end position="143"/>
    </location>
</feature>
<evidence type="ECO:0000313" key="3">
    <source>
        <dbReference type="EMBL" id="SDJ69880.1"/>
    </source>
</evidence>
<feature type="transmembrane region" description="Helical" evidence="1">
    <location>
        <begin position="252"/>
        <end position="273"/>
    </location>
</feature>
<sequence>MRTGEFEASLEEARLYPQLWRLLLGLLLITFIFATGAAMLMGAFVAVVNQIDSMNAVHTGAALNRLRAAAQGYGGIDTPLAVFLLLITFIALFIGPMLSAAAFHFRGPGSLFGPPADWFRGFGTALAVLVPIYLALVGLSFVLESPVPNLPFGQWLGYLPFAIPLIFIQTAAEELVFRGYLQQQLAARFSSRWIWMVLPSLVFAGLHWSQASGDTLPFVLLSAFVFGLIAADITEQTGNLGATMGIHFGNNLFGMLGVALGESVSGLALFVSITPEGVSTSLVAGLLFSLAMLVVVWWITRRLLTR</sequence>
<name>A0A1G8VXC7_9RHOB</name>
<dbReference type="Pfam" id="PF02517">
    <property type="entry name" value="Rce1-like"/>
    <property type="match status" value="1"/>
</dbReference>
<accession>A0A1G8VXC7</accession>
<evidence type="ECO:0000256" key="1">
    <source>
        <dbReference type="SAM" id="Phobius"/>
    </source>
</evidence>
<dbReference type="GO" id="GO:0004175">
    <property type="term" value="F:endopeptidase activity"/>
    <property type="evidence" value="ECO:0007669"/>
    <property type="project" value="UniProtKB-ARBA"/>
</dbReference>
<organism evidence="3 4">
    <name type="scientific">Aliiruegeria lutimaris</name>
    <dbReference type="NCBI Taxonomy" id="571298"/>
    <lineage>
        <taxon>Bacteria</taxon>
        <taxon>Pseudomonadati</taxon>
        <taxon>Pseudomonadota</taxon>
        <taxon>Alphaproteobacteria</taxon>
        <taxon>Rhodobacterales</taxon>
        <taxon>Roseobacteraceae</taxon>
        <taxon>Aliiruegeria</taxon>
    </lineage>
</organism>
<feature type="transmembrane region" description="Helical" evidence="1">
    <location>
        <begin position="215"/>
        <end position="231"/>
    </location>
</feature>
<keyword evidence="1" id="KW-1133">Transmembrane helix</keyword>
<feature type="transmembrane region" description="Helical" evidence="1">
    <location>
        <begin position="22"/>
        <end position="48"/>
    </location>
</feature>